<keyword evidence="9" id="KW-0520">NAD</keyword>
<comment type="catalytic activity">
    <reaction evidence="8 9">
        <text>a ubiquinone + NADH + 5 H(+)(in) = a ubiquinol + NAD(+) + 4 H(+)(out)</text>
        <dbReference type="Rhea" id="RHEA:29091"/>
        <dbReference type="Rhea" id="RHEA-COMP:9565"/>
        <dbReference type="Rhea" id="RHEA-COMP:9566"/>
        <dbReference type="ChEBI" id="CHEBI:15378"/>
        <dbReference type="ChEBI" id="CHEBI:16389"/>
        <dbReference type="ChEBI" id="CHEBI:17976"/>
        <dbReference type="ChEBI" id="CHEBI:57540"/>
        <dbReference type="ChEBI" id="CHEBI:57945"/>
        <dbReference type="EC" id="7.1.1.2"/>
    </reaction>
</comment>
<sequence length="118" mass="13811">MMKLMIMSMMLILTISIIIMILASILSKKTLYDREKNSPFECGFDPKSNSRLPFSIRFFLIAVIFLIFDVEIALMLPLILILSLSNYKIWLILSSYFIIILLLGTYYEWKFGALNWLN</sequence>
<geneLocation type="mitochondrion" evidence="10"/>
<keyword evidence="4 9" id="KW-0813">Transport</keyword>
<dbReference type="PANTHER" id="PTHR11058">
    <property type="entry name" value="NADH-UBIQUINONE OXIDOREDUCTASE CHAIN 3"/>
    <property type="match status" value="1"/>
</dbReference>
<dbReference type="Pfam" id="PF00507">
    <property type="entry name" value="Oxidored_q4"/>
    <property type="match status" value="1"/>
</dbReference>
<evidence type="ECO:0000256" key="9">
    <source>
        <dbReference type="RuleBase" id="RU003640"/>
    </source>
</evidence>
<dbReference type="GO" id="GO:0031966">
    <property type="term" value="C:mitochondrial membrane"/>
    <property type="evidence" value="ECO:0007669"/>
    <property type="project" value="UniProtKB-SubCell"/>
</dbReference>
<comment type="function">
    <text evidence="9">Core subunit of the mitochondrial membrane respiratory chain NADH dehydrogenase (Complex I) which catalyzes electron transfer from NADH through the respiratory chain, using ubiquinone as an electron acceptor. Essential for the catalytic activity of complex I.</text>
</comment>
<feature type="transmembrane region" description="Helical" evidence="9">
    <location>
        <begin position="89"/>
        <end position="107"/>
    </location>
</feature>
<gene>
    <name evidence="10" type="primary">ND3</name>
</gene>
<evidence type="ECO:0000256" key="4">
    <source>
        <dbReference type="ARBA" id="ARBA00022448"/>
    </source>
</evidence>
<dbReference type="AlphaFoldDB" id="A0A1I9K6V1"/>
<keyword evidence="9 10" id="KW-0496">Mitochondrion</keyword>
<reference evidence="10" key="1">
    <citation type="journal article" date="2016" name="Sci. Rep.">
        <title>Comparative and phylogenetic analysis of the mitochondrial genomes in basal hymenopterans.</title>
        <authorList>
            <person name="Song S.N."/>
            <person name="Tang P."/>
            <person name="Wei S.J."/>
            <person name="Chen X.X."/>
        </authorList>
    </citation>
    <scope>NUCLEOTIDE SEQUENCE</scope>
</reference>
<accession>A0A1I9K6V1</accession>
<keyword evidence="6 9" id="KW-1133">Transmembrane helix</keyword>
<dbReference type="GO" id="GO:0008137">
    <property type="term" value="F:NADH dehydrogenase (ubiquinone) activity"/>
    <property type="evidence" value="ECO:0007669"/>
    <property type="project" value="UniProtKB-UniRule"/>
</dbReference>
<evidence type="ECO:0000256" key="2">
    <source>
        <dbReference type="ARBA" id="ARBA00008472"/>
    </source>
</evidence>
<dbReference type="Gene3D" id="1.20.58.1610">
    <property type="entry name" value="NADH:ubiquinone/plastoquinone oxidoreductase, chain 3"/>
    <property type="match status" value="1"/>
</dbReference>
<evidence type="ECO:0000256" key="3">
    <source>
        <dbReference type="ARBA" id="ARBA00021007"/>
    </source>
</evidence>
<evidence type="ECO:0000256" key="8">
    <source>
        <dbReference type="ARBA" id="ARBA00049551"/>
    </source>
</evidence>
<keyword evidence="7 9" id="KW-0472">Membrane</keyword>
<evidence type="ECO:0000256" key="6">
    <source>
        <dbReference type="ARBA" id="ARBA00022989"/>
    </source>
</evidence>
<keyword evidence="9" id="KW-0249">Electron transport</keyword>
<feature type="transmembrane region" description="Helical" evidence="9">
    <location>
        <begin position="58"/>
        <end position="82"/>
    </location>
</feature>
<dbReference type="EMBL" id="KR703582">
    <property type="protein sequence ID" value="ALL97409.1"/>
    <property type="molecule type" value="Genomic_DNA"/>
</dbReference>
<evidence type="ECO:0000256" key="1">
    <source>
        <dbReference type="ARBA" id="ARBA00004370"/>
    </source>
</evidence>
<keyword evidence="9" id="KW-0830">Ubiquinone</keyword>
<evidence type="ECO:0000313" key="10">
    <source>
        <dbReference type="EMBL" id="ALL97409.1"/>
    </source>
</evidence>
<evidence type="ECO:0000256" key="5">
    <source>
        <dbReference type="ARBA" id="ARBA00022692"/>
    </source>
</evidence>
<keyword evidence="5 9" id="KW-0812">Transmembrane</keyword>
<dbReference type="PANTHER" id="PTHR11058:SF9">
    <property type="entry name" value="NADH-UBIQUINONE OXIDOREDUCTASE CHAIN 3"/>
    <property type="match status" value="1"/>
</dbReference>
<proteinExistence type="inferred from homology"/>
<name>A0A1I9K6V1_9HYME</name>
<protein>
    <recommendedName>
        <fullName evidence="3 9">NADH-ubiquinone oxidoreductase chain 3</fullName>
        <ecNumber evidence="9">7.1.1.2</ecNumber>
    </recommendedName>
</protein>
<dbReference type="InterPro" id="IPR000440">
    <property type="entry name" value="NADH_UbQ/plastoQ_OxRdtase_su3"/>
</dbReference>
<organism evidence="10">
    <name type="scientific">Asiemphytus rufocephalus</name>
    <dbReference type="NCBI Taxonomy" id="1742410"/>
    <lineage>
        <taxon>Eukaryota</taxon>
        <taxon>Metazoa</taxon>
        <taxon>Ecdysozoa</taxon>
        <taxon>Arthropoda</taxon>
        <taxon>Hexapoda</taxon>
        <taxon>Insecta</taxon>
        <taxon>Pterygota</taxon>
        <taxon>Neoptera</taxon>
        <taxon>Endopterygota</taxon>
        <taxon>Hymenoptera</taxon>
        <taxon>Tenthredinoidea</taxon>
        <taxon>Tenthredinidae</taxon>
        <taxon>Allantinae</taxon>
        <taxon>Asiemphytus</taxon>
    </lineage>
</organism>
<dbReference type="InterPro" id="IPR038430">
    <property type="entry name" value="NDAH_ubi_oxred_su3_sf"/>
</dbReference>
<comment type="similarity">
    <text evidence="2 9">Belongs to the complex I subunit 3 family.</text>
</comment>
<keyword evidence="9" id="KW-1278">Translocase</keyword>
<keyword evidence="9" id="KW-0679">Respiratory chain</keyword>
<comment type="subcellular location">
    <subcellularLocation>
        <location evidence="1">Membrane</location>
    </subcellularLocation>
    <subcellularLocation>
        <location evidence="9">Mitochondrion membrane</location>
        <topology evidence="9">Multi-pass membrane protein</topology>
    </subcellularLocation>
</comment>
<dbReference type="GO" id="GO:0030964">
    <property type="term" value="C:NADH dehydrogenase complex"/>
    <property type="evidence" value="ECO:0007669"/>
    <property type="project" value="TreeGrafter"/>
</dbReference>
<dbReference type="EC" id="7.1.1.2" evidence="9"/>
<evidence type="ECO:0000256" key="7">
    <source>
        <dbReference type="ARBA" id="ARBA00023136"/>
    </source>
</evidence>